<dbReference type="KEGG" id="glz:GLAREA_08431"/>
<keyword evidence="7" id="KW-0472">Membrane</keyword>
<comment type="similarity">
    <text evidence="2 6">Belongs to the cytochrome P450 family.</text>
</comment>
<dbReference type="HOGENOM" id="CLU_001570_14_0_1"/>
<protein>
    <submittedName>
        <fullName evidence="8">Cytochrome P450</fullName>
    </submittedName>
</protein>
<dbReference type="GO" id="GO:0020037">
    <property type="term" value="F:heme binding"/>
    <property type="evidence" value="ECO:0007669"/>
    <property type="project" value="InterPro"/>
</dbReference>
<dbReference type="PANTHER" id="PTHR24305">
    <property type="entry name" value="CYTOCHROME P450"/>
    <property type="match status" value="1"/>
</dbReference>
<dbReference type="GO" id="GO:0004497">
    <property type="term" value="F:monooxygenase activity"/>
    <property type="evidence" value="ECO:0007669"/>
    <property type="project" value="UniProtKB-KW"/>
</dbReference>
<dbReference type="InterPro" id="IPR036396">
    <property type="entry name" value="Cyt_P450_sf"/>
</dbReference>
<dbReference type="eggNOG" id="KOG0156">
    <property type="taxonomic scope" value="Eukaryota"/>
</dbReference>
<dbReference type="PANTHER" id="PTHR24305:SF232">
    <property type="entry name" value="P450, PUTATIVE (EUROFUNG)-RELATED"/>
    <property type="match status" value="1"/>
</dbReference>
<dbReference type="SUPFAM" id="SSF48264">
    <property type="entry name" value="Cytochrome P450"/>
    <property type="match status" value="1"/>
</dbReference>
<dbReference type="Proteomes" id="UP000016922">
    <property type="component" value="Unassembled WGS sequence"/>
</dbReference>
<dbReference type="InterPro" id="IPR050121">
    <property type="entry name" value="Cytochrome_P450_monoxygenase"/>
</dbReference>
<evidence type="ECO:0000256" key="6">
    <source>
        <dbReference type="RuleBase" id="RU000461"/>
    </source>
</evidence>
<keyword evidence="7" id="KW-1133">Transmembrane helix</keyword>
<proteinExistence type="inferred from homology"/>
<evidence type="ECO:0000313" key="9">
    <source>
        <dbReference type="Proteomes" id="UP000016922"/>
    </source>
</evidence>
<dbReference type="GeneID" id="19467480"/>
<dbReference type="InterPro" id="IPR017972">
    <property type="entry name" value="Cyt_P450_CS"/>
</dbReference>
<dbReference type="Pfam" id="PF00067">
    <property type="entry name" value="p450"/>
    <property type="match status" value="1"/>
</dbReference>
<feature type="binding site" description="axial binding residue" evidence="5">
    <location>
        <position position="483"/>
    </location>
    <ligand>
        <name>heme</name>
        <dbReference type="ChEBI" id="CHEBI:30413"/>
    </ligand>
    <ligandPart>
        <name>Fe</name>
        <dbReference type="ChEBI" id="CHEBI:18248"/>
    </ligandPart>
</feature>
<dbReference type="AlphaFoldDB" id="S3CH09"/>
<evidence type="ECO:0000256" key="2">
    <source>
        <dbReference type="ARBA" id="ARBA00010617"/>
    </source>
</evidence>
<dbReference type="PRINTS" id="PR00463">
    <property type="entry name" value="EP450I"/>
</dbReference>
<evidence type="ECO:0000256" key="4">
    <source>
        <dbReference type="ARBA" id="ARBA00023004"/>
    </source>
</evidence>
<dbReference type="InterPro" id="IPR002401">
    <property type="entry name" value="Cyt_P450_E_grp-I"/>
</dbReference>
<evidence type="ECO:0000313" key="8">
    <source>
        <dbReference type="EMBL" id="EPE24579.1"/>
    </source>
</evidence>
<organism evidence="8 9">
    <name type="scientific">Glarea lozoyensis (strain ATCC 20868 / MF5171)</name>
    <dbReference type="NCBI Taxonomy" id="1116229"/>
    <lineage>
        <taxon>Eukaryota</taxon>
        <taxon>Fungi</taxon>
        <taxon>Dikarya</taxon>
        <taxon>Ascomycota</taxon>
        <taxon>Pezizomycotina</taxon>
        <taxon>Leotiomycetes</taxon>
        <taxon>Helotiales</taxon>
        <taxon>Helotiaceae</taxon>
        <taxon>Glarea</taxon>
    </lineage>
</organism>
<sequence>MPNNVDLFWQYLPTSNSTALAITLCLATIICFVVFTRELTPLRNVPGPFLASLSNIWLFRQTKTFQRPLIDMELHKRYGPIVRIGPKEVMVSSPSSLKTIYGAGSAFKKADWYIAVTDCGWGGPDRLSLLGEKNMEKYRLQRRNLGPAYTVDAVKDYEENLDSILEQNINTMREQSGTAYDLDNFLNFFTSDCLSGLTLGTSKSLLKSQVDDGTIGGIHHAWMYMHVVGFFPLIHRANTAFKVLMTSPTIISFQKCVRACIPAILRRVDDEQGNPNPYKFQMDLISNRLSNKPTESSLKPPKDVLDKLLHLQLTRPTLKDKDHWIQSMALTNFGAGVETTAITIGFLIDNIISHPGCQQKVHAEIDQAHRDGELPAGKVLKVRDIQDHLPYLNACLKESMRLHSVVGMPLPRAVPEGGVTLEGYMIPAGTTVGINSWVLGRDKSLYSEDAEEWRPERWLEYSSEKLKQLESYNFSFGAGARSCPGKHLAQAIYLKAIPMLFDHFEWRFRDSTPEKKIQCTFSTRYVGLMVQWKERKTAVEHD</sequence>
<gene>
    <name evidence="8" type="ORF">GLAREA_08431</name>
</gene>
<dbReference type="InterPro" id="IPR001128">
    <property type="entry name" value="Cyt_P450"/>
</dbReference>
<dbReference type="Gene3D" id="1.10.630.10">
    <property type="entry name" value="Cytochrome P450"/>
    <property type="match status" value="1"/>
</dbReference>
<keyword evidence="5 6" id="KW-0349">Heme</keyword>
<keyword evidence="3 5" id="KW-0479">Metal-binding</keyword>
<dbReference type="PROSITE" id="PS00086">
    <property type="entry name" value="CYTOCHROME_P450"/>
    <property type="match status" value="1"/>
</dbReference>
<accession>S3CH09</accession>
<dbReference type="EMBL" id="KE145373">
    <property type="protein sequence ID" value="EPE24579.1"/>
    <property type="molecule type" value="Genomic_DNA"/>
</dbReference>
<evidence type="ECO:0000256" key="3">
    <source>
        <dbReference type="ARBA" id="ARBA00022723"/>
    </source>
</evidence>
<keyword evidence="9" id="KW-1185">Reference proteome</keyword>
<dbReference type="OrthoDB" id="3934656at2759"/>
<dbReference type="GO" id="GO:0005506">
    <property type="term" value="F:iron ion binding"/>
    <property type="evidence" value="ECO:0007669"/>
    <property type="project" value="InterPro"/>
</dbReference>
<keyword evidence="6" id="KW-0560">Oxidoreductase</keyword>
<comment type="cofactor">
    <cofactor evidence="1 5">
        <name>heme</name>
        <dbReference type="ChEBI" id="CHEBI:30413"/>
    </cofactor>
</comment>
<keyword evidence="7" id="KW-0812">Transmembrane</keyword>
<evidence type="ECO:0000256" key="5">
    <source>
        <dbReference type="PIRSR" id="PIRSR602401-1"/>
    </source>
</evidence>
<dbReference type="GO" id="GO:0016705">
    <property type="term" value="F:oxidoreductase activity, acting on paired donors, with incorporation or reduction of molecular oxygen"/>
    <property type="evidence" value="ECO:0007669"/>
    <property type="project" value="InterPro"/>
</dbReference>
<evidence type="ECO:0000256" key="7">
    <source>
        <dbReference type="SAM" id="Phobius"/>
    </source>
</evidence>
<evidence type="ECO:0000256" key="1">
    <source>
        <dbReference type="ARBA" id="ARBA00001971"/>
    </source>
</evidence>
<reference evidence="8 9" key="1">
    <citation type="journal article" date="2013" name="BMC Genomics">
        <title>Genomics-driven discovery of the pneumocandin biosynthetic gene cluster in the fungus Glarea lozoyensis.</title>
        <authorList>
            <person name="Chen L."/>
            <person name="Yue Q."/>
            <person name="Zhang X."/>
            <person name="Xiang M."/>
            <person name="Wang C."/>
            <person name="Li S."/>
            <person name="Che Y."/>
            <person name="Ortiz-Lopez F.J."/>
            <person name="Bills G.F."/>
            <person name="Liu X."/>
            <person name="An Z."/>
        </authorList>
    </citation>
    <scope>NUCLEOTIDE SEQUENCE [LARGE SCALE GENOMIC DNA]</scope>
    <source>
        <strain evidence="9">ATCC 20868 / MF5171</strain>
    </source>
</reference>
<keyword evidence="6" id="KW-0503">Monooxygenase</keyword>
<dbReference type="STRING" id="1116229.S3CH09"/>
<dbReference type="RefSeq" id="XP_008088667.1">
    <property type="nucleotide sequence ID" value="XM_008090476.1"/>
</dbReference>
<dbReference type="PRINTS" id="PR00385">
    <property type="entry name" value="P450"/>
</dbReference>
<name>S3CH09_GLAL2</name>
<keyword evidence="4 5" id="KW-0408">Iron</keyword>
<feature type="transmembrane region" description="Helical" evidence="7">
    <location>
        <begin position="17"/>
        <end position="35"/>
    </location>
</feature>